<dbReference type="RefSeq" id="WP_192963099.1">
    <property type="nucleotide sequence ID" value="NZ_KP984530.1"/>
</dbReference>
<dbReference type="EMBL" id="KP984530">
    <property type="protein sequence ID" value="AKN19600.1"/>
    <property type="molecule type" value="Genomic_DNA"/>
</dbReference>
<proteinExistence type="predicted"/>
<dbReference type="AlphaFoldDB" id="A0A0U2DCN4"/>
<geneLocation type="plasmid" evidence="1">
    <name>pLc4</name>
</geneLocation>
<keyword evidence="1" id="KW-0614">Plasmid</keyword>
<name>A0A0U2DCN4_9LACO</name>
<accession>A0A0U2DCN4</accession>
<sequence>MKKTKVEVEHDFYLLKSVLSLEDAEKYCQKFKDPKYSVYVELLDLTSGSEKMSFLGTGYFYYEDKPLGRSQVEIKLDGLRMLENKFRSKYEGKMFRVPLNAINLGSDSHAGLDESIGTLTMYLKGIDFLEEVV</sequence>
<evidence type="ECO:0000313" key="1">
    <source>
        <dbReference type="EMBL" id="AKN19600.1"/>
    </source>
</evidence>
<reference evidence="1" key="1">
    <citation type="submission" date="2015-03" db="EMBL/GenBank/DDBJ databases">
        <title>Novel Lactobacillus sp. plasmids isolated from BV infected patients.</title>
        <authorList>
            <person name="Harris L.K."/>
            <person name="van Zyl L.J."/>
            <person name="Damelin L."/>
            <person name="Tiemessen C."/>
            <person name="Trindade M.I."/>
        </authorList>
    </citation>
    <scope>NUCLEOTIDE SEQUENCE</scope>
    <source>
        <strain evidence="1">L8</strain>
        <plasmid evidence="1">pLc4</plasmid>
    </source>
</reference>
<protein>
    <submittedName>
        <fullName evidence="1">Uncharacterized protein</fullName>
    </submittedName>
</protein>
<organism evidence="1">
    <name type="scientific">Lactobacillus crispatus</name>
    <dbReference type="NCBI Taxonomy" id="47770"/>
    <lineage>
        <taxon>Bacteria</taxon>
        <taxon>Bacillati</taxon>
        <taxon>Bacillota</taxon>
        <taxon>Bacilli</taxon>
        <taxon>Lactobacillales</taxon>
        <taxon>Lactobacillaceae</taxon>
        <taxon>Lactobacillus</taxon>
    </lineage>
</organism>